<feature type="repeat" description="TPR" evidence="3">
    <location>
        <begin position="139"/>
        <end position="172"/>
    </location>
</feature>
<keyword evidence="5" id="KW-1185">Reference proteome</keyword>
<comment type="caution">
    <text evidence="4">The sequence shown here is derived from an EMBL/GenBank/DDBJ whole genome shotgun (WGS) entry which is preliminary data.</text>
</comment>
<organism evidence="4 5">
    <name type="scientific">Pararobbsia silviterrae</name>
    <dbReference type="NCBI Taxonomy" id="1792498"/>
    <lineage>
        <taxon>Bacteria</taxon>
        <taxon>Pseudomonadati</taxon>
        <taxon>Pseudomonadota</taxon>
        <taxon>Betaproteobacteria</taxon>
        <taxon>Burkholderiales</taxon>
        <taxon>Burkholderiaceae</taxon>
        <taxon>Pararobbsia</taxon>
    </lineage>
</organism>
<dbReference type="AlphaFoldDB" id="A0A494Y9U9"/>
<dbReference type="Pfam" id="PF13174">
    <property type="entry name" value="TPR_6"/>
    <property type="match status" value="1"/>
</dbReference>
<evidence type="ECO:0000313" key="5">
    <source>
        <dbReference type="Proteomes" id="UP000270342"/>
    </source>
</evidence>
<evidence type="ECO:0000256" key="2">
    <source>
        <dbReference type="ARBA" id="ARBA00022803"/>
    </source>
</evidence>
<dbReference type="Pfam" id="PF01075">
    <property type="entry name" value="Glyco_transf_9"/>
    <property type="match status" value="1"/>
</dbReference>
<proteinExistence type="predicted"/>
<reference evidence="4 5" key="1">
    <citation type="submission" date="2018-10" db="EMBL/GenBank/DDBJ databases">
        <title>Robbsia sp. DHC34, isolated from soil.</title>
        <authorList>
            <person name="Gao Z.-H."/>
            <person name="Qiu L.-H."/>
        </authorList>
    </citation>
    <scope>NUCLEOTIDE SEQUENCE [LARGE SCALE GENOMIC DNA]</scope>
    <source>
        <strain evidence="4 5">DHC34</strain>
    </source>
</reference>
<dbReference type="OrthoDB" id="9814129at2"/>
<gene>
    <name evidence="4" type="ORF">D7S86_00445</name>
</gene>
<feature type="repeat" description="TPR" evidence="3">
    <location>
        <begin position="3"/>
        <end position="36"/>
    </location>
</feature>
<protein>
    <submittedName>
        <fullName evidence="4">Tetratricopeptide repeat protein</fullName>
    </submittedName>
</protein>
<evidence type="ECO:0000313" key="4">
    <source>
        <dbReference type="EMBL" id="RKP58470.1"/>
    </source>
</evidence>
<dbReference type="EMBL" id="RBZU01000001">
    <property type="protein sequence ID" value="RKP58470.1"/>
    <property type="molecule type" value="Genomic_DNA"/>
</dbReference>
<dbReference type="Proteomes" id="UP000270342">
    <property type="component" value="Unassembled WGS sequence"/>
</dbReference>
<dbReference type="PANTHER" id="PTHR44858">
    <property type="entry name" value="TETRATRICOPEPTIDE REPEAT PROTEIN 6"/>
    <property type="match status" value="1"/>
</dbReference>
<dbReference type="SMART" id="SM00028">
    <property type="entry name" value="TPR"/>
    <property type="match status" value="6"/>
</dbReference>
<name>A0A494Y9U9_9BURK</name>
<evidence type="ECO:0000256" key="3">
    <source>
        <dbReference type="PROSITE-ProRule" id="PRU00339"/>
    </source>
</evidence>
<dbReference type="GO" id="GO:0016757">
    <property type="term" value="F:glycosyltransferase activity"/>
    <property type="evidence" value="ECO:0007669"/>
    <property type="project" value="InterPro"/>
</dbReference>
<sequence>MDALAHLRLGKALQEIGHHAEAIALFDELLAQGPDPIDLRFHRGVSLGALGRVDAALADYRAVLARDPSHAGAANNAANALRRLGRHAEALDAFDAALAAHPDHPDLRLNRGAMAFEAGDLERALADFDALLARLPDHALGLNNRGNVLNRLGRHAEALAMFDRSIAARPDAMSAWVNRASALQGLARFDDAQASYARARALAPDAAIARWNASHLALLRGQYASGWPDYEARWASGVDLEPRRHTTLPEWRGADDLRGKRIVLWHEQGLGDTIQFCRYAPHVAARGARVVLEVQASLKRLVAASLPGIDVIATGEPPGPCDYATPLMSLPLALGTDADSIPAAPAYLTADPDDVERWRTRLAPRARSPRVGLAWSGNAAHRNDANRSMPVSALMPLADQADLYGIQKDVRAADRQTLSAHPSIRLPGTELGDFADTAALIATLDLVVTVDTSIAHLAGALGKPVWILLPALPDWRWQLGREDSPWYPSARLFRRPRDADWAPVVAAVAHFLANSFHLR</sequence>
<dbReference type="Pfam" id="PF13432">
    <property type="entry name" value="TPR_16"/>
    <property type="match status" value="3"/>
</dbReference>
<evidence type="ECO:0000256" key="1">
    <source>
        <dbReference type="ARBA" id="ARBA00022737"/>
    </source>
</evidence>
<dbReference type="InterPro" id="IPR050498">
    <property type="entry name" value="Ycf3"/>
</dbReference>
<dbReference type="InterPro" id="IPR011990">
    <property type="entry name" value="TPR-like_helical_dom_sf"/>
</dbReference>
<feature type="repeat" description="TPR" evidence="3">
    <location>
        <begin position="71"/>
        <end position="104"/>
    </location>
</feature>
<feature type="repeat" description="TPR" evidence="3">
    <location>
        <begin position="105"/>
        <end position="138"/>
    </location>
</feature>
<dbReference type="SUPFAM" id="SSF48452">
    <property type="entry name" value="TPR-like"/>
    <property type="match status" value="1"/>
</dbReference>
<dbReference type="InterPro" id="IPR002201">
    <property type="entry name" value="Glyco_trans_9"/>
</dbReference>
<keyword evidence="1" id="KW-0677">Repeat</keyword>
<dbReference type="InterPro" id="IPR019734">
    <property type="entry name" value="TPR_rpt"/>
</dbReference>
<keyword evidence="2 3" id="KW-0802">TPR repeat</keyword>
<dbReference type="Gene3D" id="1.25.40.10">
    <property type="entry name" value="Tetratricopeptide repeat domain"/>
    <property type="match status" value="2"/>
</dbReference>
<dbReference type="PANTHER" id="PTHR44858:SF1">
    <property type="entry name" value="UDP-N-ACETYLGLUCOSAMINE--PEPTIDE N-ACETYLGLUCOSAMINYLTRANSFERASE SPINDLY-RELATED"/>
    <property type="match status" value="1"/>
</dbReference>
<accession>A0A494Y9U9</accession>
<dbReference type="SUPFAM" id="SSF53756">
    <property type="entry name" value="UDP-Glycosyltransferase/glycogen phosphorylase"/>
    <property type="match status" value="1"/>
</dbReference>
<dbReference type="PROSITE" id="PS50005">
    <property type="entry name" value="TPR"/>
    <property type="match status" value="4"/>
</dbReference>
<dbReference type="Gene3D" id="3.40.50.2000">
    <property type="entry name" value="Glycogen Phosphorylase B"/>
    <property type="match status" value="1"/>
</dbReference>
<dbReference type="RefSeq" id="WP_121082065.1">
    <property type="nucleotide sequence ID" value="NZ_RBZU01000001.1"/>
</dbReference>